<dbReference type="RefSeq" id="WP_369665668.1">
    <property type="nucleotide sequence ID" value="NZ_JBDKXB010000002.1"/>
</dbReference>
<dbReference type="PANTHER" id="PTHR40400">
    <property type="entry name" value="SLR1512 PROTEIN"/>
    <property type="match status" value="1"/>
</dbReference>
<dbReference type="PANTHER" id="PTHR40400:SF1">
    <property type="entry name" value="SLR1512 PROTEIN"/>
    <property type="match status" value="1"/>
</dbReference>
<feature type="transmembrane region" description="Helical" evidence="1">
    <location>
        <begin position="98"/>
        <end position="120"/>
    </location>
</feature>
<reference evidence="2 3" key="1">
    <citation type="submission" date="2024-05" db="EMBL/GenBank/DDBJ databases">
        <title>Genome Sequence and Characterization of the New Strain Purple Sulfur Bacterium of Genus Thioalkalicoccus.</title>
        <authorList>
            <person name="Bryantseva I.A."/>
            <person name="Kyndt J.A."/>
            <person name="Imhoff J.F."/>
        </authorList>
    </citation>
    <scope>NUCLEOTIDE SEQUENCE [LARGE SCALE GENOMIC DNA]</scope>
    <source>
        <strain evidence="2 3">Um2</strain>
    </source>
</reference>
<dbReference type="Proteomes" id="UP001564408">
    <property type="component" value="Unassembled WGS sequence"/>
</dbReference>
<keyword evidence="3" id="KW-1185">Reference proteome</keyword>
<feature type="transmembrane region" description="Helical" evidence="1">
    <location>
        <begin position="165"/>
        <end position="184"/>
    </location>
</feature>
<evidence type="ECO:0000313" key="3">
    <source>
        <dbReference type="Proteomes" id="UP001564408"/>
    </source>
</evidence>
<feature type="transmembrane region" description="Helical" evidence="1">
    <location>
        <begin position="132"/>
        <end position="153"/>
    </location>
</feature>
<sequence length="322" mass="33705">MTEEKALTDIDPIILFFLLGLAAGLLRSELRLPSAVYDLISMVLLLAIGLKGGVELAQQPFGYLLPQILAVIGMGFLLPLIAFPVLRHLGGFRRADAASIAAHYGSVSVATYAVATAWFASREIEFEAHMPLLLVVLEIPAILIGILMARGLSRDVPLATVGREVFLGKGIVLLVGGLLIGWVAGPGGVASIEPLFFDLFKGILALFLLEMGLITAAHFGGLRRYGVFLVLFGIGMPLFSALIGTAFGLLLGLSVGGTAILATLAASASYIAVPAAMRISVPEANPALSLAAALGVTFPFNVLVGIPLYHALASWTHRILGG</sequence>
<feature type="transmembrane region" description="Helical" evidence="1">
    <location>
        <begin position="35"/>
        <end position="52"/>
    </location>
</feature>
<keyword evidence="1" id="KW-0812">Transmembrane</keyword>
<feature type="transmembrane region" description="Helical" evidence="1">
    <location>
        <begin position="257"/>
        <end position="276"/>
    </location>
</feature>
<keyword evidence="1" id="KW-1133">Transmembrane helix</keyword>
<comment type="caution">
    <text evidence="2">The sequence shown here is derived from an EMBL/GenBank/DDBJ whole genome shotgun (WGS) entry which is preliminary data.</text>
</comment>
<protein>
    <submittedName>
        <fullName evidence="2">Sodium-dependent bicarbonate transport family permease</fullName>
    </submittedName>
</protein>
<gene>
    <name evidence="2" type="ORF">ABC977_02560</name>
</gene>
<feature type="transmembrane region" description="Helical" evidence="1">
    <location>
        <begin position="12"/>
        <end position="28"/>
    </location>
</feature>
<evidence type="ECO:0000256" key="1">
    <source>
        <dbReference type="SAM" id="Phobius"/>
    </source>
</evidence>
<keyword evidence="1" id="KW-0472">Membrane</keyword>
<accession>A0ABV4BA45</accession>
<organism evidence="2 3">
    <name type="scientific">Thioalkalicoccus limnaeus</name>
    <dbReference type="NCBI Taxonomy" id="120681"/>
    <lineage>
        <taxon>Bacteria</taxon>
        <taxon>Pseudomonadati</taxon>
        <taxon>Pseudomonadota</taxon>
        <taxon>Gammaproteobacteria</taxon>
        <taxon>Chromatiales</taxon>
        <taxon>Chromatiaceae</taxon>
        <taxon>Thioalkalicoccus</taxon>
    </lineage>
</organism>
<evidence type="ECO:0000313" key="2">
    <source>
        <dbReference type="EMBL" id="MEY6431285.1"/>
    </source>
</evidence>
<name>A0ABV4BA45_9GAMM</name>
<dbReference type="Pfam" id="PF05982">
    <property type="entry name" value="Sbt_1"/>
    <property type="match status" value="1"/>
</dbReference>
<feature type="transmembrane region" description="Helical" evidence="1">
    <location>
        <begin position="199"/>
        <end position="220"/>
    </location>
</feature>
<feature type="transmembrane region" description="Helical" evidence="1">
    <location>
        <begin position="227"/>
        <end position="251"/>
    </location>
</feature>
<feature type="transmembrane region" description="Helical" evidence="1">
    <location>
        <begin position="64"/>
        <end position="86"/>
    </location>
</feature>
<proteinExistence type="predicted"/>
<feature type="transmembrane region" description="Helical" evidence="1">
    <location>
        <begin position="288"/>
        <end position="312"/>
    </location>
</feature>
<dbReference type="InterPro" id="IPR010293">
    <property type="entry name" value="Sbt_1"/>
</dbReference>
<dbReference type="EMBL" id="JBDKXB010000002">
    <property type="protein sequence ID" value="MEY6431285.1"/>
    <property type="molecule type" value="Genomic_DNA"/>
</dbReference>